<evidence type="ECO:0000256" key="2">
    <source>
        <dbReference type="ARBA" id="ARBA00022448"/>
    </source>
</evidence>
<dbReference type="GO" id="GO:0000145">
    <property type="term" value="C:exocyst"/>
    <property type="evidence" value="ECO:0007669"/>
    <property type="project" value="InterPro"/>
</dbReference>
<dbReference type="InterPro" id="IPR004140">
    <property type="entry name" value="Exo70"/>
</dbReference>
<keyword evidence="3" id="KW-0268">Exocytosis</keyword>
<comment type="similarity">
    <text evidence="1 3">Belongs to the EXO70 family.</text>
</comment>
<dbReference type="InterPro" id="IPR046364">
    <property type="entry name" value="Exo70_C"/>
</dbReference>
<comment type="function">
    <text evidence="3">Component of the exocyst complex.</text>
</comment>
<evidence type="ECO:0000256" key="4">
    <source>
        <dbReference type="SAM" id="MobiDB-lite"/>
    </source>
</evidence>
<accession>A0A9P1E2A8</accession>
<keyword evidence="2 3" id="KW-0813">Transport</keyword>
<keyword evidence="7" id="KW-1185">Reference proteome</keyword>
<dbReference type="InterPro" id="IPR016159">
    <property type="entry name" value="Cullin_repeat-like_dom_sf"/>
</dbReference>
<dbReference type="Pfam" id="PF03081">
    <property type="entry name" value="Exo70_C"/>
    <property type="match status" value="1"/>
</dbReference>
<dbReference type="GO" id="GO:0005546">
    <property type="term" value="F:phosphatidylinositol-4,5-bisphosphate binding"/>
    <property type="evidence" value="ECO:0007669"/>
    <property type="project" value="InterPro"/>
</dbReference>
<dbReference type="GO" id="GO:0015031">
    <property type="term" value="P:protein transport"/>
    <property type="evidence" value="ECO:0007669"/>
    <property type="project" value="UniProtKB-KW"/>
</dbReference>
<dbReference type="Pfam" id="PF20669">
    <property type="entry name" value="Exo70_N"/>
    <property type="match status" value="1"/>
</dbReference>
<dbReference type="PANTHER" id="PTHR12542">
    <property type="entry name" value="EXOCYST COMPLEX PROTEIN EXO70"/>
    <property type="match status" value="1"/>
</dbReference>
<evidence type="ECO:0000256" key="1">
    <source>
        <dbReference type="ARBA" id="ARBA00006756"/>
    </source>
</evidence>
<sequence length="572" mass="63993">MKNLSSNPSSPFRCPLKSPSPCSQSPSICKLSETLMVESMEIISDALREQSRGSQQAMDLLYSVNDLHRAMQLLVIENSGSELLVRSHSLMQIAMKRLQNEIFSIVTRNRISVPDSAVADLKAIANCMVASGYGKECAEVYTLIRKSIVDEALYDLGVNNLSTSQIQKMDWKVLEKRVKNWISGSEVAVKTLFSREKILCNEVFSASEDISKSCFAEITNDGAVSMLRFAGTVAKCNKLSVEKIFRFLDLYHAISELLPEIDSIFDFSSVSAVRSQAVRSRLKLGAAIREMLARFEAAVQKDSSTTPPGGAVHPLTRYVMNYLVFLSDYSGDVFEVIADWPSSMQSPLPEAYFSIQRPGEDDAGATAGSERFAWLILLLLCKLDGKAKTYADVPLSYLFLANNLNYVVSKVRQSNLDTILGSGWVSMHEEKVKQYVANYERMGWEKVLSLLPDDPISDISGADLKNRFVKFNSGLEEVLQKQVLWVIPDPELRDRVKVSLANRIVPGYRVLFDGYRNKLQDAEAVVKFNPDSLQDCLSDMFDVNMGNVLHRTKPHTSIIHGHRQHHRVLTGH</sequence>
<feature type="domain" description="Exocyst complex subunit Exo70 C-terminal" evidence="5">
    <location>
        <begin position="179"/>
        <end position="539"/>
    </location>
</feature>
<name>A0A9P1E2A8_CUSEU</name>
<keyword evidence="3" id="KW-0653">Protein transport</keyword>
<reference evidence="6" key="1">
    <citation type="submission" date="2022-07" db="EMBL/GenBank/DDBJ databases">
        <authorList>
            <person name="Macas J."/>
            <person name="Novak P."/>
            <person name="Neumann P."/>
        </authorList>
    </citation>
    <scope>NUCLEOTIDE SEQUENCE</scope>
</reference>
<feature type="compositionally biased region" description="Polar residues" evidence="4">
    <location>
        <begin position="1"/>
        <end position="10"/>
    </location>
</feature>
<evidence type="ECO:0000256" key="3">
    <source>
        <dbReference type="RuleBase" id="RU365026"/>
    </source>
</evidence>
<proteinExistence type="inferred from homology"/>
<feature type="region of interest" description="Disordered" evidence="4">
    <location>
        <begin position="1"/>
        <end position="25"/>
    </location>
</feature>
<dbReference type="GO" id="GO:0006887">
    <property type="term" value="P:exocytosis"/>
    <property type="evidence" value="ECO:0007669"/>
    <property type="project" value="UniProtKB-KW"/>
</dbReference>
<evidence type="ECO:0000259" key="5">
    <source>
        <dbReference type="Pfam" id="PF03081"/>
    </source>
</evidence>
<evidence type="ECO:0000313" key="6">
    <source>
        <dbReference type="EMBL" id="CAH9073035.1"/>
    </source>
</evidence>
<evidence type="ECO:0000313" key="7">
    <source>
        <dbReference type="Proteomes" id="UP001152484"/>
    </source>
</evidence>
<dbReference type="EMBL" id="CAMAPE010000008">
    <property type="protein sequence ID" value="CAH9073035.1"/>
    <property type="molecule type" value="Genomic_DNA"/>
</dbReference>
<organism evidence="6 7">
    <name type="scientific">Cuscuta europaea</name>
    <name type="common">European dodder</name>
    <dbReference type="NCBI Taxonomy" id="41803"/>
    <lineage>
        <taxon>Eukaryota</taxon>
        <taxon>Viridiplantae</taxon>
        <taxon>Streptophyta</taxon>
        <taxon>Embryophyta</taxon>
        <taxon>Tracheophyta</taxon>
        <taxon>Spermatophyta</taxon>
        <taxon>Magnoliopsida</taxon>
        <taxon>eudicotyledons</taxon>
        <taxon>Gunneridae</taxon>
        <taxon>Pentapetalae</taxon>
        <taxon>asterids</taxon>
        <taxon>lamiids</taxon>
        <taxon>Solanales</taxon>
        <taxon>Convolvulaceae</taxon>
        <taxon>Cuscuteae</taxon>
        <taxon>Cuscuta</taxon>
        <taxon>Cuscuta subgen. Cuscuta</taxon>
    </lineage>
</organism>
<dbReference type="OrthoDB" id="1922221at2759"/>
<dbReference type="SUPFAM" id="SSF74788">
    <property type="entry name" value="Cullin repeat-like"/>
    <property type="match status" value="1"/>
</dbReference>
<dbReference type="PANTHER" id="PTHR12542:SF17">
    <property type="entry name" value="EXOCYST SUBUNIT EXO70 FAMILY PROTEIN"/>
    <property type="match status" value="1"/>
</dbReference>
<protein>
    <recommendedName>
        <fullName evidence="3">Exocyst subunit Exo70 family protein</fullName>
    </recommendedName>
</protein>
<dbReference type="AlphaFoldDB" id="A0A9P1E2A8"/>
<gene>
    <name evidence="6" type="ORF">CEURO_LOCUS4620</name>
</gene>
<comment type="caution">
    <text evidence="6">The sequence shown here is derived from an EMBL/GenBank/DDBJ whole genome shotgun (WGS) entry which is preliminary data.</text>
</comment>
<dbReference type="Proteomes" id="UP001152484">
    <property type="component" value="Unassembled WGS sequence"/>
</dbReference>
<dbReference type="Gene3D" id="1.20.1280.170">
    <property type="entry name" value="Exocyst complex component Exo70"/>
    <property type="match status" value="1"/>
</dbReference>